<feature type="compositionally biased region" description="Polar residues" evidence="1">
    <location>
        <begin position="93"/>
        <end position="105"/>
    </location>
</feature>
<evidence type="ECO:0000313" key="3">
    <source>
        <dbReference type="Proteomes" id="UP000095767"/>
    </source>
</evidence>
<organism evidence="2 3">
    <name type="scientific">Dichanthelium oligosanthes</name>
    <dbReference type="NCBI Taxonomy" id="888268"/>
    <lineage>
        <taxon>Eukaryota</taxon>
        <taxon>Viridiplantae</taxon>
        <taxon>Streptophyta</taxon>
        <taxon>Embryophyta</taxon>
        <taxon>Tracheophyta</taxon>
        <taxon>Spermatophyta</taxon>
        <taxon>Magnoliopsida</taxon>
        <taxon>Liliopsida</taxon>
        <taxon>Poales</taxon>
        <taxon>Poaceae</taxon>
        <taxon>PACMAD clade</taxon>
        <taxon>Panicoideae</taxon>
        <taxon>Panicodae</taxon>
        <taxon>Paniceae</taxon>
        <taxon>Dichantheliinae</taxon>
        <taxon>Dichanthelium</taxon>
    </lineage>
</organism>
<keyword evidence="3" id="KW-1185">Reference proteome</keyword>
<reference evidence="2 3" key="1">
    <citation type="submission" date="2016-09" db="EMBL/GenBank/DDBJ databases">
        <title>The draft genome of Dichanthelium oligosanthes: A C3 panicoid grass species.</title>
        <authorList>
            <person name="Studer A.J."/>
            <person name="Schnable J.C."/>
            <person name="Brutnell T.P."/>
        </authorList>
    </citation>
    <scope>NUCLEOTIDE SEQUENCE [LARGE SCALE GENOMIC DNA]</scope>
    <source>
        <strain evidence="3">cv. Kellogg 1175</strain>
        <tissue evidence="2">Leaf</tissue>
    </source>
</reference>
<dbReference type="InterPro" id="IPR012871">
    <property type="entry name" value="DUF1668_ORYSA"/>
</dbReference>
<dbReference type="OrthoDB" id="674784at2759"/>
<proteinExistence type="predicted"/>
<feature type="region of interest" description="Disordered" evidence="1">
    <location>
        <begin position="48"/>
        <end position="106"/>
    </location>
</feature>
<accession>A0A1E5VWG6</accession>
<feature type="compositionally biased region" description="Polar residues" evidence="1">
    <location>
        <begin position="72"/>
        <end position="86"/>
    </location>
</feature>
<comment type="caution">
    <text evidence="2">The sequence shown here is derived from an EMBL/GenBank/DDBJ whole genome shotgun (WGS) entry which is preliminary data.</text>
</comment>
<dbReference type="AlphaFoldDB" id="A0A1E5VWG6"/>
<name>A0A1E5VWG6_9POAL</name>
<sequence>MDVIAEALGDPPPYDSKAPWSWATINKARPPFYTSSVLCTLCTRTAAPSSCPRALGRGAGTSTRRSKGRAPSPSTQSASDGRTTGTGCCRSLTKPTSTPSWTRGSASAGCGERNGAGCLCSCDVAPPVAAELTSAPPSWKLGLDRLFRKGPRLHLCAKLLYMGHSKFCLVESLLHEVDDERLVRDSTVQVDDAQHPRRPRRRVLRITTFGLKYNKKGQLQTTLRRAGACKTYKRPHDFGESLSPLAFWL</sequence>
<evidence type="ECO:0000313" key="2">
    <source>
        <dbReference type="EMBL" id="OEL29464.1"/>
    </source>
</evidence>
<dbReference type="Pfam" id="PF07893">
    <property type="entry name" value="DUF1668"/>
    <property type="match status" value="1"/>
</dbReference>
<gene>
    <name evidence="2" type="ORF">BAE44_0009515</name>
</gene>
<protein>
    <submittedName>
        <fullName evidence="2">Uncharacterized protein</fullName>
    </submittedName>
</protein>
<dbReference type="Proteomes" id="UP000095767">
    <property type="component" value="Unassembled WGS sequence"/>
</dbReference>
<dbReference type="EMBL" id="LWDX02027554">
    <property type="protein sequence ID" value="OEL29464.1"/>
    <property type="molecule type" value="Genomic_DNA"/>
</dbReference>
<evidence type="ECO:0000256" key="1">
    <source>
        <dbReference type="SAM" id="MobiDB-lite"/>
    </source>
</evidence>